<feature type="transmembrane region" description="Helical" evidence="6">
    <location>
        <begin position="56"/>
        <end position="74"/>
    </location>
</feature>
<evidence type="ECO:0000256" key="1">
    <source>
        <dbReference type="ARBA" id="ARBA00004651"/>
    </source>
</evidence>
<dbReference type="PANTHER" id="PTHR12677">
    <property type="entry name" value="GOLGI APPARATUS MEMBRANE PROTEIN TVP38-RELATED"/>
    <property type="match status" value="1"/>
</dbReference>
<sequence length="281" mass="32326">MASPNKKAKDPQNNDDNFDDFSPDIVIDDNHHRQNHLHVMDSDDIQLTWVEMIPQFLFLIVVAVVIIFAILDYQKVLLWLKSLIEWVQEDPAKAGFVIIGIYVCMIVLSIPITPVSIPIAYAFHKAFKNSYGRYLLRGTLKKTLLKRIKHFNALDLAITQEIQFKQFVLGNFGEMFHIFVWVFLGANLTQLDIFETDKSNETDSSSSSPFAKSLVYIEIIIAIVFSIYVSIWAKREFDKIVEQDNIQSFRSSDIEEGTPLINRRQFTGSDIDNQTNDDKDV</sequence>
<keyword evidence="3 6" id="KW-0812">Transmembrane</keyword>
<dbReference type="AlphaFoldDB" id="A0A078A781"/>
<feature type="transmembrane region" description="Helical" evidence="6">
    <location>
        <begin position="214"/>
        <end position="233"/>
    </location>
</feature>
<accession>A0A078A781</accession>
<feature type="transmembrane region" description="Helical" evidence="6">
    <location>
        <begin position="175"/>
        <end position="194"/>
    </location>
</feature>
<dbReference type="EMBL" id="CCKQ01006782">
    <property type="protein sequence ID" value="CDW78110.1"/>
    <property type="molecule type" value="Genomic_DNA"/>
</dbReference>
<dbReference type="PANTHER" id="PTHR12677:SF59">
    <property type="entry name" value="GOLGI APPARATUS MEMBRANE PROTEIN TVP38-RELATED"/>
    <property type="match status" value="1"/>
</dbReference>
<keyword evidence="2" id="KW-1003">Cell membrane</keyword>
<evidence type="ECO:0000313" key="7">
    <source>
        <dbReference type="EMBL" id="CDW78110.1"/>
    </source>
</evidence>
<dbReference type="InterPro" id="IPR015414">
    <property type="entry name" value="TMEM64"/>
</dbReference>
<evidence type="ECO:0000256" key="6">
    <source>
        <dbReference type="SAM" id="Phobius"/>
    </source>
</evidence>
<evidence type="ECO:0000256" key="3">
    <source>
        <dbReference type="ARBA" id="ARBA00022692"/>
    </source>
</evidence>
<evidence type="ECO:0000256" key="2">
    <source>
        <dbReference type="ARBA" id="ARBA00022475"/>
    </source>
</evidence>
<protein>
    <submittedName>
        <fullName evidence="7">Uncharacterized protein</fullName>
    </submittedName>
</protein>
<feature type="transmembrane region" description="Helical" evidence="6">
    <location>
        <begin position="94"/>
        <end position="123"/>
    </location>
</feature>
<name>A0A078A781_STYLE</name>
<evidence type="ECO:0000256" key="4">
    <source>
        <dbReference type="ARBA" id="ARBA00022989"/>
    </source>
</evidence>
<comment type="subcellular location">
    <subcellularLocation>
        <location evidence="1">Cell membrane</location>
        <topology evidence="1">Multi-pass membrane protein</topology>
    </subcellularLocation>
</comment>
<dbReference type="Proteomes" id="UP000039865">
    <property type="component" value="Unassembled WGS sequence"/>
</dbReference>
<dbReference type="GO" id="GO:0005886">
    <property type="term" value="C:plasma membrane"/>
    <property type="evidence" value="ECO:0007669"/>
    <property type="project" value="UniProtKB-SubCell"/>
</dbReference>
<organism evidence="7 8">
    <name type="scientific">Stylonychia lemnae</name>
    <name type="common">Ciliate</name>
    <dbReference type="NCBI Taxonomy" id="5949"/>
    <lineage>
        <taxon>Eukaryota</taxon>
        <taxon>Sar</taxon>
        <taxon>Alveolata</taxon>
        <taxon>Ciliophora</taxon>
        <taxon>Intramacronucleata</taxon>
        <taxon>Spirotrichea</taxon>
        <taxon>Stichotrichia</taxon>
        <taxon>Sporadotrichida</taxon>
        <taxon>Oxytrichidae</taxon>
        <taxon>Stylonychinae</taxon>
        <taxon>Stylonychia</taxon>
    </lineage>
</organism>
<keyword evidence="4 6" id="KW-1133">Transmembrane helix</keyword>
<gene>
    <name evidence="7" type="primary">Contig13356.g14251</name>
    <name evidence="7" type="ORF">STYLEM_7081</name>
</gene>
<evidence type="ECO:0000313" key="8">
    <source>
        <dbReference type="Proteomes" id="UP000039865"/>
    </source>
</evidence>
<dbReference type="InParanoid" id="A0A078A781"/>
<proteinExistence type="predicted"/>
<keyword evidence="8" id="KW-1185">Reference proteome</keyword>
<evidence type="ECO:0000256" key="5">
    <source>
        <dbReference type="ARBA" id="ARBA00023136"/>
    </source>
</evidence>
<keyword evidence="5 6" id="KW-0472">Membrane</keyword>
<reference evidence="7 8" key="1">
    <citation type="submission" date="2014-06" db="EMBL/GenBank/DDBJ databases">
        <authorList>
            <person name="Swart Estienne"/>
        </authorList>
    </citation>
    <scope>NUCLEOTIDE SEQUENCE [LARGE SCALE GENOMIC DNA]</scope>
    <source>
        <strain evidence="7 8">130c</strain>
    </source>
</reference>